<name>A0A0F9L0P7_9ZZZZ</name>
<dbReference type="EMBL" id="LAZR01006992">
    <property type="protein sequence ID" value="KKM88209.1"/>
    <property type="molecule type" value="Genomic_DNA"/>
</dbReference>
<accession>A0A0F9L0P7</accession>
<reference evidence="1" key="1">
    <citation type="journal article" date="2015" name="Nature">
        <title>Complex archaea that bridge the gap between prokaryotes and eukaryotes.</title>
        <authorList>
            <person name="Spang A."/>
            <person name="Saw J.H."/>
            <person name="Jorgensen S.L."/>
            <person name="Zaremba-Niedzwiedzka K."/>
            <person name="Martijn J."/>
            <person name="Lind A.E."/>
            <person name="van Eijk R."/>
            <person name="Schleper C."/>
            <person name="Guy L."/>
            <person name="Ettema T.J."/>
        </authorList>
    </citation>
    <scope>NUCLEOTIDE SEQUENCE</scope>
</reference>
<gene>
    <name evidence="1" type="ORF">LCGC14_1261120</name>
</gene>
<proteinExistence type="predicted"/>
<comment type="caution">
    <text evidence="1">The sequence shown here is derived from an EMBL/GenBank/DDBJ whole genome shotgun (WGS) entry which is preliminary data.</text>
</comment>
<dbReference type="AlphaFoldDB" id="A0A0F9L0P7"/>
<evidence type="ECO:0000313" key="1">
    <source>
        <dbReference type="EMBL" id="KKM88209.1"/>
    </source>
</evidence>
<sequence>MKKIQHLLYLWDLRKYPAIIPYENLSQFMTFKLQKQAYYHNLTLKNMFKNLVCKYITSKIKGYYFRLHYYYDYNGDLKNNMTKSTYNCYVLKTKWHNKILSLKEFI</sequence>
<protein>
    <submittedName>
        <fullName evidence="1">Uncharacterized protein</fullName>
    </submittedName>
</protein>
<organism evidence="1">
    <name type="scientific">marine sediment metagenome</name>
    <dbReference type="NCBI Taxonomy" id="412755"/>
    <lineage>
        <taxon>unclassified sequences</taxon>
        <taxon>metagenomes</taxon>
        <taxon>ecological metagenomes</taxon>
    </lineage>
</organism>